<evidence type="ECO:0000256" key="2">
    <source>
        <dbReference type="ARBA" id="ARBA00022801"/>
    </source>
</evidence>
<keyword evidence="11" id="KW-1185">Reference proteome</keyword>
<evidence type="ECO:0000313" key="10">
    <source>
        <dbReference type="EMBL" id="MDX8415511.1"/>
    </source>
</evidence>
<evidence type="ECO:0000256" key="3">
    <source>
        <dbReference type="ARBA" id="ARBA00023295"/>
    </source>
</evidence>
<sequence>MMEIKKLKGKMGVLAGLFALFAAPLSAQNLNQIELSSGWQMQDATIIEKQAKIEGWYRQGSGKLPEEGRSVSKGDFKTDNWYKATVPGTVLTTLVNNKVYPEPLYDENNRPEKIPEDLCKKDWWYRTTVKIPEDFKDKRIWLKFNGINYSAGVWVNGKYVGPVQGAFIRGIFDITRNYDVHPGKETTIAVRISPQPTTGVPSEHIMGTTGGPCGGVGRLDGATFGCSVGWDWQSGIRDRNSGIWHKVFLSATGPAIIKDPYITTTLPNLPKRDLAHVSIDVPVQNVTDYPVKGVIKGVIKGSFGDVKFKKEIEVKPYFTETVKFTPADFPQLEIKGPKLKLWWPNGLGEPNLCELKLSFEVNNDVSDERKLNFGIREFKYFEDGAPSVEKGTPNFKLSVNGVRVFMKGGNWGIEEALKRIDYDRLEKQVKLHRDLNFNMIRNWGGQSQSDEIFELCDKYGMLFWSEFWQFNDANPVWTGNYMANVTDTILRYRNHPSLVIWCARNEATPPKYLDDIVRYELIKLDPNRHYQPNSGGLFGYNSGGPYDWVPPLVYSRYFEAPNYNKRETFKTEIGSFSVPTIESIQGMFPKSEWDGITDSWAEHNFCAGGGRKYPEFMEKRYGAPKNLADFVQKAQLMNYETHKAMYEGRLARMFEPAEGVLYWMSIPSQPSFIWQLIQYDLETNASFFGVKKACEHQHIQFTETDGGQIQVINHLQDDLNGAKGSVAFYNFNGTLAGKKDFTVNAKAQSRTIVGKVEWPGELSDIHFLKLELRKNKVLISDNFYWRNSKENPEDASKLRDYPLLERCSFKELANLPKVTIKVDAKLSSSKNEQIIDLKLNNPSKNVALMIHLQVQGKKSKKRILPVSYSDNYISLVPGERDKEVSIRFAKDSMKKGDSPVVMIDGWNVEVKDSDIVRNNKNATVSNWEDKGFDFKARPLEVRKVARVNCGGYNRGENGRIFEKDPGFLKGSVGFQTQDVILLGTKLYKVAPDGTWEDPKQCVDGSKAVGPNDMYRTVRWGNSEYTSLLAGKKQKYTVVLHFAEASRDKVAGKAAFDVKANGKVILKDFDVARAAGGVNKAVVVEIKNVESDENGYIKLEFTGGAKRKDGESRDPRINGYEIIPQK</sequence>
<accession>A0ABU4WHI8</accession>
<comment type="similarity">
    <text evidence="1">Belongs to the glycosyl hydrolase 2 family.</text>
</comment>
<dbReference type="Pfam" id="PF02836">
    <property type="entry name" value="Glyco_hydro_2_C"/>
    <property type="match status" value="1"/>
</dbReference>
<gene>
    <name evidence="10" type="ORF">MOX91_04855</name>
</gene>
<dbReference type="SUPFAM" id="SSF49303">
    <property type="entry name" value="beta-Galactosidase/glucuronidase domain"/>
    <property type="match status" value="3"/>
</dbReference>
<dbReference type="InterPro" id="IPR036156">
    <property type="entry name" value="Beta-gal/glucu_dom_sf"/>
</dbReference>
<feature type="domain" description="Exo-beta-D-glucosaminidase Ig-fold" evidence="8">
    <location>
        <begin position="807"/>
        <end position="908"/>
    </location>
</feature>
<evidence type="ECO:0000259" key="7">
    <source>
        <dbReference type="Pfam" id="PF11721"/>
    </source>
</evidence>
<evidence type="ECO:0000256" key="4">
    <source>
        <dbReference type="SAM" id="SignalP"/>
    </source>
</evidence>
<dbReference type="InterPro" id="IPR017853">
    <property type="entry name" value="GH"/>
</dbReference>
<dbReference type="Gene3D" id="2.60.120.430">
    <property type="entry name" value="Galactose-binding lectin"/>
    <property type="match status" value="1"/>
</dbReference>
<evidence type="ECO:0000259" key="6">
    <source>
        <dbReference type="Pfam" id="PF02836"/>
    </source>
</evidence>
<reference evidence="10 11" key="1">
    <citation type="submission" date="2022-03" db="EMBL/GenBank/DDBJ databases">
        <title>Novel taxa within the pig intestine.</title>
        <authorList>
            <person name="Wylensek D."/>
            <person name="Bishof K."/>
            <person name="Afrizal A."/>
            <person name="Clavel T."/>
        </authorList>
    </citation>
    <scope>NUCLEOTIDE SEQUENCE [LARGE SCALE GENOMIC DNA]</scope>
    <source>
        <strain evidence="10 11">CLA-KB-P66</strain>
    </source>
</reference>
<name>A0ABU4WHI8_9BACT</name>
<keyword evidence="2" id="KW-0378">Hydrolase</keyword>
<dbReference type="SUPFAM" id="SSF51445">
    <property type="entry name" value="(Trans)glycosidases"/>
    <property type="match status" value="1"/>
</dbReference>
<evidence type="ECO:0000256" key="1">
    <source>
        <dbReference type="ARBA" id="ARBA00007401"/>
    </source>
</evidence>
<dbReference type="Gene3D" id="2.60.40.10">
    <property type="entry name" value="Immunoglobulins"/>
    <property type="match status" value="3"/>
</dbReference>
<dbReference type="InterPro" id="IPR008979">
    <property type="entry name" value="Galactose-bd-like_sf"/>
</dbReference>
<dbReference type="Pfam" id="PF00703">
    <property type="entry name" value="Glyco_hydro_2"/>
    <property type="match status" value="1"/>
</dbReference>
<dbReference type="PANTHER" id="PTHR43536">
    <property type="entry name" value="MANNOSYLGLYCOPROTEIN ENDO-BETA-MANNOSIDASE"/>
    <property type="match status" value="1"/>
</dbReference>
<protein>
    <submittedName>
        <fullName evidence="10">Malectin domain-containing carbohydrate-binding protein</fullName>
    </submittedName>
</protein>
<dbReference type="InterPro" id="IPR041351">
    <property type="entry name" value="Ig_GlcNase"/>
</dbReference>
<evidence type="ECO:0000259" key="8">
    <source>
        <dbReference type="Pfam" id="PF18368"/>
    </source>
</evidence>
<feature type="domain" description="Glycoside hydrolase family 2 catalytic" evidence="6">
    <location>
        <begin position="396"/>
        <end position="529"/>
    </location>
</feature>
<dbReference type="Pfam" id="PF11721">
    <property type="entry name" value="Malectin"/>
    <property type="match status" value="1"/>
</dbReference>
<dbReference type="Pfam" id="PF22666">
    <property type="entry name" value="Glyco_hydro_2_N2"/>
    <property type="match status" value="1"/>
</dbReference>
<dbReference type="InterPro" id="IPR013783">
    <property type="entry name" value="Ig-like_fold"/>
</dbReference>
<comment type="caution">
    <text evidence="10">The sequence shown here is derived from an EMBL/GenBank/DDBJ whole genome shotgun (WGS) entry which is preliminary data.</text>
</comment>
<feature type="signal peptide" evidence="4">
    <location>
        <begin position="1"/>
        <end position="27"/>
    </location>
</feature>
<feature type="chain" id="PRO_5046236568" evidence="4">
    <location>
        <begin position="28"/>
        <end position="1125"/>
    </location>
</feature>
<feature type="domain" description="Glycoside hydrolase family 2 immunoglobulin-like beta-sandwich" evidence="5">
    <location>
        <begin position="257"/>
        <end position="376"/>
    </location>
</feature>
<dbReference type="SUPFAM" id="SSF49785">
    <property type="entry name" value="Galactose-binding domain-like"/>
    <property type="match status" value="1"/>
</dbReference>
<dbReference type="InterPro" id="IPR006103">
    <property type="entry name" value="Glyco_hydro_2_cat"/>
</dbReference>
<dbReference type="Gene3D" id="3.20.20.80">
    <property type="entry name" value="Glycosidases"/>
    <property type="match status" value="1"/>
</dbReference>
<dbReference type="RefSeq" id="WP_370396957.1">
    <property type="nucleotide sequence ID" value="NZ_JALBUT010000004.1"/>
</dbReference>
<feature type="domain" description="Beta-mannosidase-like galactose-binding" evidence="9">
    <location>
        <begin position="78"/>
        <end position="244"/>
    </location>
</feature>
<dbReference type="InterPro" id="IPR043534">
    <property type="entry name" value="EBDG/EBM"/>
</dbReference>
<organism evidence="10 11">
    <name type="scientific">Intestinicryptomonas porci</name>
    <dbReference type="NCBI Taxonomy" id="2926320"/>
    <lineage>
        <taxon>Bacteria</taxon>
        <taxon>Pseudomonadati</taxon>
        <taxon>Verrucomicrobiota</taxon>
        <taxon>Opitutia</taxon>
        <taxon>Opitutales</taxon>
        <taxon>Intestinicryptomonaceae</taxon>
        <taxon>Intestinicryptomonas</taxon>
    </lineage>
</organism>
<dbReference type="InterPro" id="IPR021720">
    <property type="entry name" value="Malectin_dom"/>
</dbReference>
<proteinExistence type="inferred from homology"/>
<evidence type="ECO:0000259" key="5">
    <source>
        <dbReference type="Pfam" id="PF00703"/>
    </source>
</evidence>
<feature type="domain" description="Malectin" evidence="7">
    <location>
        <begin position="944"/>
        <end position="1091"/>
    </location>
</feature>
<evidence type="ECO:0000259" key="9">
    <source>
        <dbReference type="Pfam" id="PF22666"/>
    </source>
</evidence>
<keyword evidence="3" id="KW-0326">Glycosidase</keyword>
<dbReference type="Gene3D" id="2.60.120.260">
    <property type="entry name" value="Galactose-binding domain-like"/>
    <property type="match status" value="1"/>
</dbReference>
<dbReference type="Proteomes" id="UP001275932">
    <property type="component" value="Unassembled WGS sequence"/>
</dbReference>
<dbReference type="InterPro" id="IPR054593">
    <property type="entry name" value="Beta-mannosidase-like_N2"/>
</dbReference>
<dbReference type="PANTHER" id="PTHR43536:SF1">
    <property type="entry name" value="MANNOSYLGLYCOPROTEIN ENDO-BETA-MANNOSIDASE"/>
    <property type="match status" value="1"/>
</dbReference>
<dbReference type="InterPro" id="IPR006102">
    <property type="entry name" value="Ig-like_GH2"/>
</dbReference>
<dbReference type="EMBL" id="JALBUT010000004">
    <property type="protein sequence ID" value="MDX8415511.1"/>
    <property type="molecule type" value="Genomic_DNA"/>
</dbReference>
<evidence type="ECO:0000313" key="11">
    <source>
        <dbReference type="Proteomes" id="UP001275932"/>
    </source>
</evidence>
<dbReference type="Pfam" id="PF18368">
    <property type="entry name" value="Ig_GlcNase"/>
    <property type="match status" value="1"/>
</dbReference>
<keyword evidence="4" id="KW-0732">Signal</keyword>